<accession>A0A1V2KYJ7</accession>
<proteinExistence type="predicted"/>
<dbReference type="InterPro" id="IPR052228">
    <property type="entry name" value="Sec_Metab_Biosynth_Oxidored"/>
</dbReference>
<dbReference type="Gene3D" id="3.40.50.720">
    <property type="entry name" value="NAD(P)-binding Rossmann-like Domain"/>
    <property type="match status" value="1"/>
</dbReference>
<evidence type="ECO:0000256" key="1">
    <source>
        <dbReference type="ARBA" id="ARBA00023002"/>
    </source>
</evidence>
<sequence>MGKYNSEPLVDLSGKHILAVGGTGGLGRALAQELASHGAHVTVVGQTFRDADTKNVDFVKADLSSMKNTKEATQTLKHTVSDVDIVLLTTGIFAARKREETSEGLEKDMAVSFLNRLLLIDTVGPSLKKGTRVFVMGFPGNGQLGTIDDLNSEKSYQFIRTHMTTVAGNEALVIGSKGKYPGVHFFGLNPGLVKTNIRSNLAGEEFLEYIISWFNPTPEQFAVNVTPILVSPQLDDLDGVHFNRTGDLLDATKGMDEEYANNFLEKSRALISKALSSST</sequence>
<dbReference type="OMA" id="AHMNTVA"/>
<comment type="caution">
    <text evidence="2">The sequence shown here is derived from an EMBL/GenBank/DDBJ whole genome shotgun (WGS) entry which is preliminary data.</text>
</comment>
<keyword evidence="1" id="KW-0560">Oxidoreductase</keyword>
<dbReference type="Proteomes" id="UP000189513">
    <property type="component" value="Unassembled WGS sequence"/>
</dbReference>
<evidence type="ECO:0000313" key="2">
    <source>
        <dbReference type="EMBL" id="ONH64719.1"/>
    </source>
</evidence>
<name>A0A1V2KYJ7_CYBFA</name>
<dbReference type="InterPro" id="IPR036291">
    <property type="entry name" value="NAD(P)-bd_dom_sf"/>
</dbReference>
<gene>
    <name evidence="2" type="ORF">BON22_5430</name>
</gene>
<dbReference type="EMBL" id="MPUK01000018">
    <property type="protein sequence ID" value="ONH64719.1"/>
    <property type="molecule type" value="Genomic_DNA"/>
</dbReference>
<evidence type="ECO:0000313" key="3">
    <source>
        <dbReference type="Proteomes" id="UP000189513"/>
    </source>
</evidence>
<dbReference type="PANTHER" id="PTHR47534">
    <property type="entry name" value="YALI0E05731P"/>
    <property type="match status" value="1"/>
</dbReference>
<dbReference type="AlphaFoldDB" id="A0A1V2KYJ7"/>
<dbReference type="STRING" id="36022.A0A1V2KYJ7"/>
<organism evidence="2 3">
    <name type="scientific">Cyberlindnera fabianii</name>
    <name type="common">Yeast</name>
    <name type="synonym">Hansenula fabianii</name>
    <dbReference type="NCBI Taxonomy" id="36022"/>
    <lineage>
        <taxon>Eukaryota</taxon>
        <taxon>Fungi</taxon>
        <taxon>Dikarya</taxon>
        <taxon>Ascomycota</taxon>
        <taxon>Saccharomycotina</taxon>
        <taxon>Saccharomycetes</taxon>
        <taxon>Phaffomycetales</taxon>
        <taxon>Phaffomycetaceae</taxon>
        <taxon>Cyberlindnera</taxon>
    </lineage>
</organism>
<dbReference type="SUPFAM" id="SSF51735">
    <property type="entry name" value="NAD(P)-binding Rossmann-fold domains"/>
    <property type="match status" value="1"/>
</dbReference>
<dbReference type="VEuPathDB" id="FungiDB:BON22_5430"/>
<keyword evidence="3" id="KW-1185">Reference proteome</keyword>
<reference evidence="3" key="1">
    <citation type="journal article" date="2017" name="Genome Announc.">
        <title>Genome sequences of Cyberlindnera fabianii 65, Pichia kudriavzevii 129, and Saccharomyces cerevisiae 131 isolated from fermented masau fruits in Zimbabwe.</title>
        <authorList>
            <person name="van Rijswijck I.M.H."/>
            <person name="Derks M.F.L."/>
            <person name="Abee T."/>
            <person name="de Ridder D."/>
            <person name="Smid E.J."/>
        </authorList>
    </citation>
    <scope>NUCLEOTIDE SEQUENCE [LARGE SCALE GENOMIC DNA]</scope>
    <source>
        <strain evidence="3">65</strain>
    </source>
</reference>
<dbReference type="InterPro" id="IPR002347">
    <property type="entry name" value="SDR_fam"/>
</dbReference>
<dbReference type="PANTHER" id="PTHR47534:SF3">
    <property type="entry name" value="ALCOHOL DEHYDROGENASE-LIKE C-TERMINAL DOMAIN-CONTAINING PROTEIN"/>
    <property type="match status" value="1"/>
</dbReference>
<protein>
    <submittedName>
        <fullName evidence="2">WW domain-containing oxidoreductase</fullName>
    </submittedName>
</protein>
<dbReference type="PRINTS" id="PR00081">
    <property type="entry name" value="GDHRDH"/>
</dbReference>
<dbReference type="Pfam" id="PF00106">
    <property type="entry name" value="adh_short"/>
    <property type="match status" value="1"/>
</dbReference>
<dbReference type="GO" id="GO:0016491">
    <property type="term" value="F:oxidoreductase activity"/>
    <property type="evidence" value="ECO:0007669"/>
    <property type="project" value="UniProtKB-KW"/>
</dbReference>